<evidence type="ECO:0000256" key="1">
    <source>
        <dbReference type="ARBA" id="ARBA00022598"/>
    </source>
</evidence>
<gene>
    <name evidence="7" type="ORF">H9851_04335</name>
</gene>
<dbReference type="Pfam" id="PF08245">
    <property type="entry name" value="Mur_ligase_M"/>
    <property type="match status" value="1"/>
</dbReference>
<evidence type="ECO:0000259" key="5">
    <source>
        <dbReference type="Pfam" id="PF02875"/>
    </source>
</evidence>
<dbReference type="PANTHER" id="PTHR43024">
    <property type="entry name" value="UDP-N-ACETYLMURAMOYL-TRIPEPTIDE--D-ALANYL-D-ALANINE LIGASE"/>
    <property type="match status" value="1"/>
</dbReference>
<reference evidence="7" key="1">
    <citation type="journal article" date="2021" name="PeerJ">
        <title>Extensive microbial diversity within the chicken gut microbiome revealed by metagenomics and culture.</title>
        <authorList>
            <person name="Gilroy R."/>
            <person name="Ravi A."/>
            <person name="Getino M."/>
            <person name="Pursley I."/>
            <person name="Horton D.L."/>
            <person name="Alikhan N.F."/>
            <person name="Baker D."/>
            <person name="Gharbi K."/>
            <person name="Hall N."/>
            <person name="Watson M."/>
            <person name="Adriaenssens E.M."/>
            <person name="Foster-Nyarko E."/>
            <person name="Jarju S."/>
            <person name="Secka A."/>
            <person name="Antonio M."/>
            <person name="Oren A."/>
            <person name="Chaudhuri R.R."/>
            <person name="La Ragione R."/>
            <person name="Hildebrand F."/>
            <person name="Pallen M.J."/>
        </authorList>
    </citation>
    <scope>NUCLEOTIDE SEQUENCE</scope>
    <source>
        <strain evidence="7">2189</strain>
    </source>
</reference>
<evidence type="ECO:0000256" key="3">
    <source>
        <dbReference type="ARBA" id="ARBA00022840"/>
    </source>
</evidence>
<dbReference type="InterPro" id="IPR004101">
    <property type="entry name" value="Mur_ligase_C"/>
</dbReference>
<evidence type="ECO:0000256" key="4">
    <source>
        <dbReference type="SAM" id="Phobius"/>
    </source>
</evidence>
<dbReference type="InterPro" id="IPR013221">
    <property type="entry name" value="Mur_ligase_cen"/>
</dbReference>
<dbReference type="PANTHER" id="PTHR43024:SF1">
    <property type="entry name" value="UDP-N-ACETYLMURAMOYL-TRIPEPTIDE--D-ALANYL-D-ALANINE LIGASE"/>
    <property type="match status" value="1"/>
</dbReference>
<keyword evidence="2" id="KW-0547">Nucleotide-binding</keyword>
<comment type="caution">
    <text evidence="7">The sequence shown here is derived from an EMBL/GenBank/DDBJ whole genome shotgun (WGS) entry which is preliminary data.</text>
</comment>
<evidence type="ECO:0000313" key="8">
    <source>
        <dbReference type="Proteomes" id="UP000886847"/>
    </source>
</evidence>
<dbReference type="InterPro" id="IPR036615">
    <property type="entry name" value="Mur_ligase_C_dom_sf"/>
</dbReference>
<keyword evidence="4" id="KW-0812">Transmembrane</keyword>
<evidence type="ECO:0000259" key="6">
    <source>
        <dbReference type="Pfam" id="PF08245"/>
    </source>
</evidence>
<accession>A0A9D1W0T8</accession>
<feature type="transmembrane region" description="Helical" evidence="4">
    <location>
        <begin position="119"/>
        <end position="140"/>
    </location>
</feature>
<reference evidence="7" key="2">
    <citation type="submission" date="2021-04" db="EMBL/GenBank/DDBJ databases">
        <authorList>
            <person name="Gilroy R."/>
        </authorList>
    </citation>
    <scope>NUCLEOTIDE SEQUENCE</scope>
    <source>
        <strain evidence="7">2189</strain>
    </source>
</reference>
<dbReference type="InterPro" id="IPR036565">
    <property type="entry name" value="Mur-like_cat_sf"/>
</dbReference>
<feature type="transmembrane region" description="Helical" evidence="4">
    <location>
        <begin position="12"/>
        <end position="32"/>
    </location>
</feature>
<name>A0A9D1W0T8_9FIRM</name>
<dbReference type="GO" id="GO:0016881">
    <property type="term" value="F:acid-amino acid ligase activity"/>
    <property type="evidence" value="ECO:0007669"/>
    <property type="project" value="InterPro"/>
</dbReference>
<proteinExistence type="predicted"/>
<dbReference type="Pfam" id="PF02875">
    <property type="entry name" value="Mur_ligase_C"/>
    <property type="match status" value="1"/>
</dbReference>
<keyword evidence="3" id="KW-0067">ATP-binding</keyword>
<feature type="domain" description="Mur ligase central" evidence="6">
    <location>
        <begin position="206"/>
        <end position="391"/>
    </location>
</feature>
<protein>
    <submittedName>
        <fullName evidence="7">UDP-N-acetylmuramoyl-tripeptide--D-alanyl-D-alanine ligase</fullName>
    </submittedName>
</protein>
<feature type="domain" description="Mur ligase C-terminal" evidence="5">
    <location>
        <begin position="413"/>
        <end position="532"/>
    </location>
</feature>
<evidence type="ECO:0000256" key="2">
    <source>
        <dbReference type="ARBA" id="ARBA00022741"/>
    </source>
</evidence>
<feature type="transmembrane region" description="Helical" evidence="4">
    <location>
        <begin position="57"/>
        <end position="75"/>
    </location>
</feature>
<keyword evidence="4" id="KW-1133">Transmembrane helix</keyword>
<dbReference type="GO" id="GO:0005524">
    <property type="term" value="F:ATP binding"/>
    <property type="evidence" value="ECO:0007669"/>
    <property type="project" value="UniProtKB-KW"/>
</dbReference>
<dbReference type="EMBL" id="DXEW01000023">
    <property type="protein sequence ID" value="HIX50489.1"/>
    <property type="molecule type" value="Genomic_DNA"/>
</dbReference>
<dbReference type="AlphaFoldDB" id="A0A9D1W0T8"/>
<evidence type="ECO:0000313" key="7">
    <source>
        <dbReference type="EMBL" id="HIX50489.1"/>
    </source>
</evidence>
<dbReference type="Proteomes" id="UP000886847">
    <property type="component" value="Unassembled WGS sequence"/>
</dbReference>
<organism evidence="7 8">
    <name type="scientific">Candidatus Borkfalkia faecavium</name>
    <dbReference type="NCBI Taxonomy" id="2838508"/>
    <lineage>
        <taxon>Bacteria</taxon>
        <taxon>Bacillati</taxon>
        <taxon>Bacillota</taxon>
        <taxon>Clostridia</taxon>
        <taxon>Christensenellales</taxon>
        <taxon>Christensenellaceae</taxon>
        <taxon>Candidatus Borkfalkia</taxon>
    </lineage>
</organism>
<dbReference type="InterPro" id="IPR051046">
    <property type="entry name" value="MurCDEF_CellWall_CoF430Synth"/>
</dbReference>
<sequence length="541" mass="57406">MFEIADIIEYLAAALICAVLFALCAHTMLGALQQANYGGKKFAVWVRRKGNMTRSRYTLLAFLILLSMAVIGVCFSFAGKWAAYVSLFPVPLFCILYRFANRHALKVELVKTARVRRIFALDILVLFVLSLVLIVGGRAVSHYLLEDYAIAAQLRFILLAAVPLCLPACLRLANALETPFSSSKNKKYIAAARKKLASAGCIKIGITGSCGKTSVKNFLAGILSEKYRVFATPASYNTPLGIAKAIEDVDLNGYDVFIAEMGARYRGDIAALCDLVVPDHCIVTGICPQHLESFGSVEGIVAAKGEILRGTKSGGFAVIGQDEFTAKLDPAAAGLVKVTVGAHGEYGAFDVHCSPEGIDFKLALGILQEPVHAALLGAHNAENIALAAALADKLGVERERILSGIAALQPVPHRLQLSVVGGINILDDAYNANVRGAAAALDVLRTFGGRRFVVTPGLVELGVLEGEENAALGGKMAGLDRVILVGETLVTAVKQGYLAAGGDAAALSVVPTLQKAQDILAEELQPGDTVLFLNDLPDIYN</sequence>
<dbReference type="Gene3D" id="3.40.1190.10">
    <property type="entry name" value="Mur-like, catalytic domain"/>
    <property type="match status" value="1"/>
</dbReference>
<dbReference type="SUPFAM" id="SSF53244">
    <property type="entry name" value="MurD-like peptide ligases, peptide-binding domain"/>
    <property type="match status" value="1"/>
</dbReference>
<keyword evidence="4" id="KW-0472">Membrane</keyword>
<feature type="transmembrane region" description="Helical" evidence="4">
    <location>
        <begin position="81"/>
        <end position="99"/>
    </location>
</feature>
<keyword evidence="1 7" id="KW-0436">Ligase</keyword>
<dbReference type="SUPFAM" id="SSF53623">
    <property type="entry name" value="MurD-like peptide ligases, catalytic domain"/>
    <property type="match status" value="1"/>
</dbReference>
<dbReference type="Gene3D" id="3.90.190.20">
    <property type="entry name" value="Mur ligase, C-terminal domain"/>
    <property type="match status" value="1"/>
</dbReference>